<protein>
    <submittedName>
        <fullName evidence="1">Uncharacterized protein</fullName>
    </submittedName>
</protein>
<evidence type="ECO:0000313" key="1">
    <source>
        <dbReference type="EMBL" id="KAH3823667.1"/>
    </source>
</evidence>
<dbReference type="Proteomes" id="UP000828390">
    <property type="component" value="Unassembled WGS sequence"/>
</dbReference>
<accession>A0A9D4H1H8</accession>
<sequence>MILKMKTKKTQRTGFKGWHRTDRTSTGLWKVLKLVLVGTPAWNAAEMEYTDPQ</sequence>
<evidence type="ECO:0000313" key="2">
    <source>
        <dbReference type="Proteomes" id="UP000828390"/>
    </source>
</evidence>
<gene>
    <name evidence="1" type="ORF">DPMN_125480</name>
</gene>
<name>A0A9D4H1H8_DREPO</name>
<comment type="caution">
    <text evidence="1">The sequence shown here is derived from an EMBL/GenBank/DDBJ whole genome shotgun (WGS) entry which is preliminary data.</text>
</comment>
<keyword evidence="2" id="KW-1185">Reference proteome</keyword>
<dbReference type="AlphaFoldDB" id="A0A9D4H1H8"/>
<organism evidence="1 2">
    <name type="scientific">Dreissena polymorpha</name>
    <name type="common">Zebra mussel</name>
    <name type="synonym">Mytilus polymorpha</name>
    <dbReference type="NCBI Taxonomy" id="45954"/>
    <lineage>
        <taxon>Eukaryota</taxon>
        <taxon>Metazoa</taxon>
        <taxon>Spiralia</taxon>
        <taxon>Lophotrochozoa</taxon>
        <taxon>Mollusca</taxon>
        <taxon>Bivalvia</taxon>
        <taxon>Autobranchia</taxon>
        <taxon>Heteroconchia</taxon>
        <taxon>Euheterodonta</taxon>
        <taxon>Imparidentia</taxon>
        <taxon>Neoheterodontei</taxon>
        <taxon>Myida</taxon>
        <taxon>Dreissenoidea</taxon>
        <taxon>Dreissenidae</taxon>
        <taxon>Dreissena</taxon>
    </lineage>
</organism>
<reference evidence="1" key="1">
    <citation type="journal article" date="2019" name="bioRxiv">
        <title>The Genome of the Zebra Mussel, Dreissena polymorpha: A Resource for Invasive Species Research.</title>
        <authorList>
            <person name="McCartney M.A."/>
            <person name="Auch B."/>
            <person name="Kono T."/>
            <person name="Mallez S."/>
            <person name="Zhang Y."/>
            <person name="Obille A."/>
            <person name="Becker A."/>
            <person name="Abrahante J.E."/>
            <person name="Garbe J."/>
            <person name="Badalamenti J.P."/>
            <person name="Herman A."/>
            <person name="Mangelson H."/>
            <person name="Liachko I."/>
            <person name="Sullivan S."/>
            <person name="Sone E.D."/>
            <person name="Koren S."/>
            <person name="Silverstein K.A.T."/>
            <person name="Beckman K.B."/>
            <person name="Gohl D.M."/>
        </authorList>
    </citation>
    <scope>NUCLEOTIDE SEQUENCE</scope>
    <source>
        <strain evidence="1">Duluth1</strain>
        <tissue evidence="1">Whole animal</tissue>
    </source>
</reference>
<dbReference type="EMBL" id="JAIWYP010000005">
    <property type="protein sequence ID" value="KAH3823667.1"/>
    <property type="molecule type" value="Genomic_DNA"/>
</dbReference>
<reference evidence="1" key="2">
    <citation type="submission" date="2020-11" db="EMBL/GenBank/DDBJ databases">
        <authorList>
            <person name="McCartney M.A."/>
            <person name="Auch B."/>
            <person name="Kono T."/>
            <person name="Mallez S."/>
            <person name="Becker A."/>
            <person name="Gohl D.M."/>
            <person name="Silverstein K.A.T."/>
            <person name="Koren S."/>
            <person name="Bechman K.B."/>
            <person name="Herman A."/>
            <person name="Abrahante J.E."/>
            <person name="Garbe J."/>
        </authorList>
    </citation>
    <scope>NUCLEOTIDE SEQUENCE</scope>
    <source>
        <strain evidence="1">Duluth1</strain>
        <tissue evidence="1">Whole animal</tissue>
    </source>
</reference>
<proteinExistence type="predicted"/>